<dbReference type="Proteomes" id="UP001165586">
    <property type="component" value="Unassembled WGS sequence"/>
</dbReference>
<protein>
    <recommendedName>
        <fullName evidence="3">DUF1127 domain-containing protein</fullName>
    </recommendedName>
</protein>
<organism evidence="1 2">
    <name type="scientific">Herbiconiux daphne</name>
    <dbReference type="NCBI Taxonomy" id="2970914"/>
    <lineage>
        <taxon>Bacteria</taxon>
        <taxon>Bacillati</taxon>
        <taxon>Actinomycetota</taxon>
        <taxon>Actinomycetes</taxon>
        <taxon>Micrococcales</taxon>
        <taxon>Microbacteriaceae</taxon>
        <taxon>Herbiconiux</taxon>
    </lineage>
</organism>
<evidence type="ECO:0000313" key="2">
    <source>
        <dbReference type="Proteomes" id="UP001165586"/>
    </source>
</evidence>
<reference evidence="1" key="1">
    <citation type="submission" date="2022-08" db="EMBL/GenBank/DDBJ databases">
        <authorList>
            <person name="Deng Y."/>
            <person name="Han X.-F."/>
            <person name="Zhang Y.-Q."/>
        </authorList>
    </citation>
    <scope>NUCLEOTIDE SEQUENCE</scope>
    <source>
        <strain evidence="1">CPCC 203386</strain>
    </source>
</reference>
<evidence type="ECO:0000313" key="1">
    <source>
        <dbReference type="EMBL" id="MCS5733652.1"/>
    </source>
</evidence>
<gene>
    <name evidence="1" type="ORF">N1032_07860</name>
</gene>
<dbReference type="RefSeq" id="WP_259538469.1">
    <property type="nucleotide sequence ID" value="NZ_JANLCJ010000002.1"/>
</dbReference>
<name>A0ABT2H147_9MICO</name>
<proteinExistence type="predicted"/>
<comment type="caution">
    <text evidence="1">The sequence shown here is derived from an EMBL/GenBank/DDBJ whole genome shotgun (WGS) entry which is preliminary data.</text>
</comment>
<evidence type="ECO:0008006" key="3">
    <source>
        <dbReference type="Google" id="ProtNLM"/>
    </source>
</evidence>
<accession>A0ABT2H147</accession>
<dbReference type="EMBL" id="JANLCJ010000002">
    <property type="protein sequence ID" value="MCS5733652.1"/>
    <property type="molecule type" value="Genomic_DNA"/>
</dbReference>
<sequence>MGAFFRRFGRRVLVAAVLVRRLAHRLALHRGGLAREQRALDVDTQRIRHWDLRPARLFE</sequence>
<keyword evidence="2" id="KW-1185">Reference proteome</keyword>